<feature type="signal peptide" evidence="1">
    <location>
        <begin position="1"/>
        <end position="23"/>
    </location>
</feature>
<dbReference type="Proteomes" id="UP000238375">
    <property type="component" value="Unassembled WGS sequence"/>
</dbReference>
<evidence type="ECO:0000259" key="2">
    <source>
        <dbReference type="Pfam" id="PF13568"/>
    </source>
</evidence>
<dbReference type="InterPro" id="IPR025665">
    <property type="entry name" value="Beta-barrel_OMP_2"/>
</dbReference>
<sequence length="204" mass="22257">MHTHRLLVFAVLLTLATPLISQAQSNKPYGGHFGLKVGANFNRISISGTTANIPKQRLDFTLGGMYRYRINKFVAQPEVLLSMKGATFQAEVAGGNRSTTKIAYPYVSVPLLLGYIPTEGLTIQAGPEFSYALTAGQSGGPGAKTDVGAVLGIHYDFLDMADKFSLHLRYIYGFNNVSPEAGANYYNRVLQAAIVYNLYPKKKK</sequence>
<dbReference type="EMBL" id="PVTE01000002">
    <property type="protein sequence ID" value="PRY45402.1"/>
    <property type="molecule type" value="Genomic_DNA"/>
</dbReference>
<keyword evidence="4" id="KW-1185">Reference proteome</keyword>
<organism evidence="3 4">
    <name type="scientific">Spirosoma oryzae</name>
    <dbReference type="NCBI Taxonomy" id="1469603"/>
    <lineage>
        <taxon>Bacteria</taxon>
        <taxon>Pseudomonadati</taxon>
        <taxon>Bacteroidota</taxon>
        <taxon>Cytophagia</taxon>
        <taxon>Cytophagales</taxon>
        <taxon>Cytophagaceae</taxon>
        <taxon>Spirosoma</taxon>
    </lineage>
</organism>
<feature type="chain" id="PRO_5015537191" evidence="1">
    <location>
        <begin position="24"/>
        <end position="204"/>
    </location>
</feature>
<dbReference type="RefSeq" id="WP_106136263.1">
    <property type="nucleotide sequence ID" value="NZ_PVTE01000002.1"/>
</dbReference>
<accession>A0A2T0TI72</accession>
<protein>
    <submittedName>
        <fullName evidence="3">Outer membrane protein with beta-barrel domain</fullName>
    </submittedName>
</protein>
<dbReference type="OrthoDB" id="946335at2"/>
<feature type="domain" description="Outer membrane protein beta-barrel" evidence="2">
    <location>
        <begin position="22"/>
        <end position="177"/>
    </location>
</feature>
<keyword evidence="1" id="KW-0732">Signal</keyword>
<gene>
    <name evidence="3" type="ORF">CLV58_102150</name>
</gene>
<name>A0A2T0TI72_9BACT</name>
<proteinExistence type="predicted"/>
<reference evidence="3 4" key="1">
    <citation type="submission" date="2018-03" db="EMBL/GenBank/DDBJ databases">
        <title>Genomic Encyclopedia of Archaeal and Bacterial Type Strains, Phase II (KMG-II): from individual species to whole genera.</title>
        <authorList>
            <person name="Goeker M."/>
        </authorList>
    </citation>
    <scope>NUCLEOTIDE SEQUENCE [LARGE SCALE GENOMIC DNA]</scope>
    <source>
        <strain evidence="3 4">DSM 28354</strain>
    </source>
</reference>
<evidence type="ECO:0000313" key="4">
    <source>
        <dbReference type="Proteomes" id="UP000238375"/>
    </source>
</evidence>
<comment type="caution">
    <text evidence="3">The sequence shown here is derived from an EMBL/GenBank/DDBJ whole genome shotgun (WGS) entry which is preliminary data.</text>
</comment>
<evidence type="ECO:0000256" key="1">
    <source>
        <dbReference type="SAM" id="SignalP"/>
    </source>
</evidence>
<dbReference type="Pfam" id="PF13568">
    <property type="entry name" value="OMP_b-brl_2"/>
    <property type="match status" value="1"/>
</dbReference>
<evidence type="ECO:0000313" key="3">
    <source>
        <dbReference type="EMBL" id="PRY45402.1"/>
    </source>
</evidence>
<dbReference type="AlphaFoldDB" id="A0A2T0TI72"/>